<dbReference type="GO" id="GO:0016020">
    <property type="term" value="C:membrane"/>
    <property type="evidence" value="ECO:0007669"/>
    <property type="project" value="UniProtKB-SubCell"/>
</dbReference>
<sequence>MDSSARQHLLATALWTLIAFAVGHLLVTAQALIIPLVIAIFVWYLLNALIASFGAISVAGVRAPRWLQFLFAGLALLIATNVVVGIITASVGELINAAPVYQENLRNLIEEVQQRFGWAGQPGASQLFGELDLAALIRRIAAGFGSLIGNIGLIAVYLFFLFLEQRYFGAKLAAVLRTEERQRRVRRLLLDLDRDVRSYIGIKTSVSALTSLASWTLMQWVGLDFADFWALLIFVLNFIPNIGSIVATALPTLLALLQFTSVAPFLILLFGIGSIQMLVGNVLEPQIMGRSLNMSPLVIILSLVMWGFMWGIAGMFLALPITMVTMMIFYNFETTRWIALLMSRDGQLRKTDNGRQQS</sequence>
<feature type="transmembrane region" description="Helical" evidence="6">
    <location>
        <begin position="299"/>
        <end position="332"/>
    </location>
</feature>
<feature type="transmembrane region" description="Helical" evidence="6">
    <location>
        <begin position="262"/>
        <end position="279"/>
    </location>
</feature>
<reference evidence="7 8" key="1">
    <citation type="submission" date="2016-10" db="EMBL/GenBank/DDBJ databases">
        <authorList>
            <person name="de Groot N.N."/>
        </authorList>
    </citation>
    <scope>NUCLEOTIDE SEQUENCE [LARGE SCALE GENOMIC DNA]</scope>
    <source>
        <strain evidence="7 8">HLD2</strain>
    </source>
</reference>
<accession>A0A1G5QME4</accession>
<dbReference type="PANTHER" id="PTHR21716:SF64">
    <property type="entry name" value="AI-2 TRANSPORT PROTEIN TQSA"/>
    <property type="match status" value="1"/>
</dbReference>
<evidence type="ECO:0000256" key="3">
    <source>
        <dbReference type="ARBA" id="ARBA00022692"/>
    </source>
</evidence>
<evidence type="ECO:0000313" key="7">
    <source>
        <dbReference type="EMBL" id="SCZ62309.1"/>
    </source>
</evidence>
<dbReference type="InterPro" id="IPR002549">
    <property type="entry name" value="AI-2E-like"/>
</dbReference>
<dbReference type="EMBL" id="FMWD01000006">
    <property type="protein sequence ID" value="SCZ62309.1"/>
    <property type="molecule type" value="Genomic_DNA"/>
</dbReference>
<feature type="transmembrane region" description="Helical" evidence="6">
    <location>
        <begin position="140"/>
        <end position="163"/>
    </location>
</feature>
<dbReference type="GO" id="GO:0055085">
    <property type="term" value="P:transmembrane transport"/>
    <property type="evidence" value="ECO:0007669"/>
    <property type="project" value="TreeGrafter"/>
</dbReference>
<dbReference type="PANTHER" id="PTHR21716">
    <property type="entry name" value="TRANSMEMBRANE PROTEIN"/>
    <property type="match status" value="1"/>
</dbReference>
<organism evidence="7 8">
    <name type="scientific">Thiohalomonas denitrificans</name>
    <dbReference type="NCBI Taxonomy" id="415747"/>
    <lineage>
        <taxon>Bacteria</taxon>
        <taxon>Pseudomonadati</taxon>
        <taxon>Pseudomonadota</taxon>
        <taxon>Gammaproteobacteria</taxon>
        <taxon>Thiohalomonadales</taxon>
        <taxon>Thiohalomonadaceae</taxon>
        <taxon>Thiohalomonas</taxon>
    </lineage>
</organism>
<feature type="transmembrane region" description="Helical" evidence="6">
    <location>
        <begin position="69"/>
        <end position="91"/>
    </location>
</feature>
<dbReference type="AlphaFoldDB" id="A0A1G5QME4"/>
<feature type="transmembrane region" description="Helical" evidence="6">
    <location>
        <begin position="41"/>
        <end position="62"/>
    </location>
</feature>
<evidence type="ECO:0000313" key="8">
    <source>
        <dbReference type="Proteomes" id="UP000199648"/>
    </source>
</evidence>
<evidence type="ECO:0000256" key="2">
    <source>
        <dbReference type="ARBA" id="ARBA00009773"/>
    </source>
</evidence>
<gene>
    <name evidence="7" type="ORF">SAMN03097708_02297</name>
</gene>
<comment type="subcellular location">
    <subcellularLocation>
        <location evidence="1">Membrane</location>
        <topology evidence="1">Multi-pass membrane protein</topology>
    </subcellularLocation>
</comment>
<evidence type="ECO:0000256" key="4">
    <source>
        <dbReference type="ARBA" id="ARBA00022989"/>
    </source>
</evidence>
<keyword evidence="8" id="KW-1185">Reference proteome</keyword>
<dbReference type="OrthoDB" id="9799225at2"/>
<evidence type="ECO:0000256" key="5">
    <source>
        <dbReference type="ARBA" id="ARBA00023136"/>
    </source>
</evidence>
<comment type="similarity">
    <text evidence="2">Belongs to the autoinducer-2 exporter (AI-2E) (TC 2.A.86) family.</text>
</comment>
<feature type="transmembrane region" description="Helical" evidence="6">
    <location>
        <begin position="196"/>
        <end position="216"/>
    </location>
</feature>
<keyword evidence="4 6" id="KW-1133">Transmembrane helix</keyword>
<name>A0A1G5QME4_9GAMM</name>
<dbReference type="Pfam" id="PF01594">
    <property type="entry name" value="AI-2E_transport"/>
    <property type="match status" value="1"/>
</dbReference>
<keyword evidence="3 6" id="KW-0812">Transmembrane</keyword>
<proteinExistence type="inferred from homology"/>
<dbReference type="Proteomes" id="UP000199648">
    <property type="component" value="Unassembled WGS sequence"/>
</dbReference>
<feature type="transmembrane region" description="Helical" evidence="6">
    <location>
        <begin position="228"/>
        <end position="250"/>
    </location>
</feature>
<evidence type="ECO:0000256" key="1">
    <source>
        <dbReference type="ARBA" id="ARBA00004141"/>
    </source>
</evidence>
<keyword evidence="5 6" id="KW-0472">Membrane</keyword>
<evidence type="ECO:0000256" key="6">
    <source>
        <dbReference type="SAM" id="Phobius"/>
    </source>
</evidence>
<protein>
    <submittedName>
        <fullName evidence="7">Predicted PurR-regulated permease PerM</fullName>
    </submittedName>
</protein>
<dbReference type="RefSeq" id="WP_092997039.1">
    <property type="nucleotide sequence ID" value="NZ_FMWD01000006.1"/>
</dbReference>